<dbReference type="RefSeq" id="XP_041190133.1">
    <property type="nucleotide sequence ID" value="XM_041336337.1"/>
</dbReference>
<name>A0A9P7JAS1_9AGAM</name>
<evidence type="ECO:0000256" key="1">
    <source>
        <dbReference type="SAM" id="SignalP"/>
    </source>
</evidence>
<protein>
    <submittedName>
        <fullName evidence="2">Uncharacterized protein</fullName>
    </submittedName>
</protein>
<feature type="chain" id="PRO_5040355777" evidence="1">
    <location>
        <begin position="21"/>
        <end position="89"/>
    </location>
</feature>
<dbReference type="OrthoDB" id="2152248at2759"/>
<feature type="signal peptide" evidence="1">
    <location>
        <begin position="1"/>
        <end position="20"/>
    </location>
</feature>
<accession>A0A9P7JAS1</accession>
<gene>
    <name evidence="2" type="ORF">BJ212DRAFT_1372612</name>
</gene>
<dbReference type="AlphaFoldDB" id="A0A9P7JAS1"/>
<sequence>MNFPSCFLLFSLLYCPTSFNTYIETHDPPNFPTLRRVVEFHFFGREISMPSGKEESLVLWMTSLEFVEGVEVRESIERIVVEEGRGMST</sequence>
<dbReference type="Proteomes" id="UP000807769">
    <property type="component" value="Unassembled WGS sequence"/>
</dbReference>
<proteinExistence type="predicted"/>
<organism evidence="2 3">
    <name type="scientific">Suillus subaureus</name>
    <dbReference type="NCBI Taxonomy" id="48587"/>
    <lineage>
        <taxon>Eukaryota</taxon>
        <taxon>Fungi</taxon>
        <taxon>Dikarya</taxon>
        <taxon>Basidiomycota</taxon>
        <taxon>Agaricomycotina</taxon>
        <taxon>Agaricomycetes</taxon>
        <taxon>Agaricomycetidae</taxon>
        <taxon>Boletales</taxon>
        <taxon>Suillineae</taxon>
        <taxon>Suillaceae</taxon>
        <taxon>Suillus</taxon>
    </lineage>
</organism>
<dbReference type="GeneID" id="64630354"/>
<reference evidence="2" key="1">
    <citation type="journal article" date="2020" name="New Phytol.">
        <title>Comparative genomics reveals dynamic genome evolution in host specialist ectomycorrhizal fungi.</title>
        <authorList>
            <person name="Lofgren L.A."/>
            <person name="Nguyen N.H."/>
            <person name="Vilgalys R."/>
            <person name="Ruytinx J."/>
            <person name="Liao H.L."/>
            <person name="Branco S."/>
            <person name="Kuo A."/>
            <person name="LaButti K."/>
            <person name="Lipzen A."/>
            <person name="Andreopoulos W."/>
            <person name="Pangilinan J."/>
            <person name="Riley R."/>
            <person name="Hundley H."/>
            <person name="Na H."/>
            <person name="Barry K."/>
            <person name="Grigoriev I.V."/>
            <person name="Stajich J.E."/>
            <person name="Kennedy P.G."/>
        </authorList>
    </citation>
    <scope>NUCLEOTIDE SEQUENCE</scope>
    <source>
        <strain evidence="2">MN1</strain>
    </source>
</reference>
<evidence type="ECO:0000313" key="2">
    <source>
        <dbReference type="EMBL" id="KAG1811712.1"/>
    </source>
</evidence>
<comment type="caution">
    <text evidence="2">The sequence shown here is derived from an EMBL/GenBank/DDBJ whole genome shotgun (WGS) entry which is preliminary data.</text>
</comment>
<dbReference type="EMBL" id="JABBWG010000028">
    <property type="protein sequence ID" value="KAG1811712.1"/>
    <property type="molecule type" value="Genomic_DNA"/>
</dbReference>
<keyword evidence="1" id="KW-0732">Signal</keyword>
<evidence type="ECO:0000313" key="3">
    <source>
        <dbReference type="Proteomes" id="UP000807769"/>
    </source>
</evidence>
<keyword evidence="3" id="KW-1185">Reference proteome</keyword>